<keyword evidence="7" id="KW-0413">Isomerase</keyword>
<proteinExistence type="inferred from homology"/>
<feature type="active site" description="Proton donor" evidence="5">
    <location>
        <position position="137"/>
    </location>
</feature>
<evidence type="ECO:0000256" key="2">
    <source>
        <dbReference type="ARBA" id="ARBA00001997"/>
    </source>
</evidence>
<evidence type="ECO:0000313" key="9">
    <source>
        <dbReference type="Proteomes" id="UP001144397"/>
    </source>
</evidence>
<dbReference type="EC" id="5.1.3.13" evidence="3 7"/>
<dbReference type="AlphaFoldDB" id="A0A9W6CMP3"/>
<accession>A0A9W6CMP3</accession>
<dbReference type="GO" id="GO:0008830">
    <property type="term" value="F:dTDP-4-dehydrorhamnose 3,5-epimerase activity"/>
    <property type="evidence" value="ECO:0007669"/>
    <property type="project" value="UniProtKB-UniRule"/>
</dbReference>
<feature type="site" description="Participates in a stacking interaction with the thymidine ring of dTDP-4-oxo-6-deoxyglucose" evidence="6">
    <location>
        <position position="143"/>
    </location>
</feature>
<dbReference type="InterPro" id="IPR011051">
    <property type="entry name" value="RmlC_Cupin_sf"/>
</dbReference>
<sequence>MDTLVTAFLPLALPDVILVQPRRFGDARGYFCETYVKPVYAANGIGADFVQDNESLSAQVGTIRGLHMQAPPFAQAKLVRVLSGAIYDVAVDVRKGSPTYGQWAGARLTAEGGEQLYIPQGFAHGFCTLAPDTRVAYKVDAVYDRASECGIIWDDPDLAIDWTLGDGEKILSDKDRILPRLKDFDSPFAYQGTAASER</sequence>
<dbReference type="PANTHER" id="PTHR21047:SF2">
    <property type="entry name" value="THYMIDINE DIPHOSPHO-4-KETO-RHAMNOSE 3,5-EPIMERASE"/>
    <property type="match status" value="1"/>
</dbReference>
<dbReference type="Pfam" id="PF00908">
    <property type="entry name" value="dTDP_sugar_isom"/>
    <property type="match status" value="1"/>
</dbReference>
<comment type="similarity">
    <text evidence="7">Belongs to the dTDP-4-dehydrorhamnose 3,5-epimerase family.</text>
</comment>
<dbReference type="GO" id="GO:0000271">
    <property type="term" value="P:polysaccharide biosynthetic process"/>
    <property type="evidence" value="ECO:0007669"/>
    <property type="project" value="TreeGrafter"/>
</dbReference>
<protein>
    <recommendedName>
        <fullName evidence="4 7">dTDP-4-dehydrorhamnose 3,5-epimerase</fullName>
        <ecNumber evidence="3 7">5.1.3.13</ecNumber>
    </recommendedName>
    <alternativeName>
        <fullName evidence="7">Thymidine diphospho-4-keto-rhamnose 3,5-epimerase</fullName>
    </alternativeName>
</protein>
<evidence type="ECO:0000256" key="1">
    <source>
        <dbReference type="ARBA" id="ARBA00001298"/>
    </source>
</evidence>
<dbReference type="InterPro" id="IPR000888">
    <property type="entry name" value="RmlC-like"/>
</dbReference>
<evidence type="ECO:0000313" key="8">
    <source>
        <dbReference type="EMBL" id="GLI22460.1"/>
    </source>
</evidence>
<dbReference type="InterPro" id="IPR014710">
    <property type="entry name" value="RmlC-like_jellyroll"/>
</dbReference>
<evidence type="ECO:0000256" key="6">
    <source>
        <dbReference type="PIRSR" id="PIRSR600888-3"/>
    </source>
</evidence>
<evidence type="ECO:0000256" key="3">
    <source>
        <dbReference type="ARBA" id="ARBA00012098"/>
    </source>
</evidence>
<comment type="caution">
    <text evidence="8">The sequence shown here is derived from an EMBL/GenBank/DDBJ whole genome shotgun (WGS) entry which is preliminary data.</text>
</comment>
<reference evidence="8" key="1">
    <citation type="submission" date="2022-12" db="EMBL/GenBank/DDBJ databases">
        <title>Reference genome sequencing for broad-spectrum identification of bacterial and archaeal isolates by mass spectrometry.</title>
        <authorList>
            <person name="Sekiguchi Y."/>
            <person name="Tourlousse D.M."/>
        </authorList>
    </citation>
    <scope>NUCLEOTIDE SEQUENCE</scope>
    <source>
        <strain evidence="8">301</strain>
    </source>
</reference>
<organism evidence="8 9">
    <name type="scientific">Xanthobacter flavus</name>
    <dbReference type="NCBI Taxonomy" id="281"/>
    <lineage>
        <taxon>Bacteria</taxon>
        <taxon>Pseudomonadati</taxon>
        <taxon>Pseudomonadota</taxon>
        <taxon>Alphaproteobacteria</taxon>
        <taxon>Hyphomicrobiales</taxon>
        <taxon>Xanthobacteraceae</taxon>
        <taxon>Xanthobacter</taxon>
    </lineage>
</organism>
<dbReference type="PANTHER" id="PTHR21047">
    <property type="entry name" value="DTDP-6-DEOXY-D-GLUCOSE-3,5 EPIMERASE"/>
    <property type="match status" value="1"/>
</dbReference>
<evidence type="ECO:0000256" key="5">
    <source>
        <dbReference type="PIRSR" id="PIRSR600888-1"/>
    </source>
</evidence>
<dbReference type="SUPFAM" id="SSF51182">
    <property type="entry name" value="RmlC-like cupins"/>
    <property type="match status" value="1"/>
</dbReference>
<gene>
    <name evidence="8" type="primary">rfbC</name>
    <name evidence="8" type="ORF">XFLAVUS301_21340</name>
</gene>
<dbReference type="GO" id="GO:0005829">
    <property type="term" value="C:cytosol"/>
    <property type="evidence" value="ECO:0007669"/>
    <property type="project" value="TreeGrafter"/>
</dbReference>
<feature type="active site" description="Proton acceptor" evidence="5">
    <location>
        <position position="67"/>
    </location>
</feature>
<comment type="function">
    <text evidence="2 7">Catalyzes the epimerization of the C3' and C5'positions of dTDP-6-deoxy-D-xylo-4-hexulose, forming dTDP-6-deoxy-L-lyxo-4-hexulose.</text>
</comment>
<evidence type="ECO:0000256" key="7">
    <source>
        <dbReference type="RuleBase" id="RU364069"/>
    </source>
</evidence>
<comment type="subunit">
    <text evidence="7">Homodimer.</text>
</comment>
<comment type="pathway">
    <text evidence="7">Carbohydrate biosynthesis; dTDP-L-rhamnose biosynthesis.</text>
</comment>
<evidence type="ECO:0000256" key="4">
    <source>
        <dbReference type="ARBA" id="ARBA00019595"/>
    </source>
</evidence>
<dbReference type="CDD" id="cd00438">
    <property type="entry name" value="cupin_RmlC"/>
    <property type="match status" value="1"/>
</dbReference>
<dbReference type="EMBL" id="BSDO01000002">
    <property type="protein sequence ID" value="GLI22460.1"/>
    <property type="molecule type" value="Genomic_DNA"/>
</dbReference>
<name>A0A9W6CMP3_XANFL</name>
<dbReference type="Proteomes" id="UP001144397">
    <property type="component" value="Unassembled WGS sequence"/>
</dbReference>
<dbReference type="GO" id="GO:0019305">
    <property type="term" value="P:dTDP-rhamnose biosynthetic process"/>
    <property type="evidence" value="ECO:0007669"/>
    <property type="project" value="UniProtKB-UniRule"/>
</dbReference>
<comment type="catalytic activity">
    <reaction evidence="1 7">
        <text>dTDP-4-dehydro-6-deoxy-alpha-D-glucose = dTDP-4-dehydro-beta-L-rhamnose</text>
        <dbReference type="Rhea" id="RHEA:16969"/>
        <dbReference type="ChEBI" id="CHEBI:57649"/>
        <dbReference type="ChEBI" id="CHEBI:62830"/>
        <dbReference type="EC" id="5.1.3.13"/>
    </reaction>
</comment>
<dbReference type="NCBIfam" id="TIGR01221">
    <property type="entry name" value="rmlC"/>
    <property type="match status" value="1"/>
</dbReference>
<dbReference type="Gene3D" id="2.60.120.10">
    <property type="entry name" value="Jelly Rolls"/>
    <property type="match status" value="1"/>
</dbReference>